<feature type="transmembrane region" description="Helical" evidence="2">
    <location>
        <begin position="170"/>
        <end position="192"/>
    </location>
</feature>
<organism evidence="3 4">
    <name type="scientific">Lojkania enalia</name>
    <dbReference type="NCBI Taxonomy" id="147567"/>
    <lineage>
        <taxon>Eukaryota</taxon>
        <taxon>Fungi</taxon>
        <taxon>Dikarya</taxon>
        <taxon>Ascomycota</taxon>
        <taxon>Pezizomycotina</taxon>
        <taxon>Dothideomycetes</taxon>
        <taxon>Pleosporomycetidae</taxon>
        <taxon>Pleosporales</taxon>
        <taxon>Pleosporales incertae sedis</taxon>
        <taxon>Lojkania</taxon>
    </lineage>
</organism>
<reference evidence="4" key="1">
    <citation type="journal article" date="2020" name="Stud. Mycol.">
        <title>101 Dothideomycetes genomes: A test case for predicting lifestyles and emergence of pathogens.</title>
        <authorList>
            <person name="Haridas S."/>
            <person name="Albert R."/>
            <person name="Binder M."/>
            <person name="Bloem J."/>
            <person name="LaButti K."/>
            <person name="Salamov A."/>
            <person name="Andreopoulos B."/>
            <person name="Baker S."/>
            <person name="Barry K."/>
            <person name="Bills G."/>
            <person name="Bluhm B."/>
            <person name="Cannon C."/>
            <person name="Castanera R."/>
            <person name="Culley D."/>
            <person name="Daum C."/>
            <person name="Ezra D."/>
            <person name="Gonzalez J."/>
            <person name="Henrissat B."/>
            <person name="Kuo A."/>
            <person name="Liang C."/>
            <person name="Lipzen A."/>
            <person name="Lutzoni F."/>
            <person name="Magnuson J."/>
            <person name="Mondo S."/>
            <person name="Nolan M."/>
            <person name="Ohm R."/>
            <person name="Pangilinan J."/>
            <person name="Park H.-J."/>
            <person name="Ramirez L."/>
            <person name="Alfaro M."/>
            <person name="Sun H."/>
            <person name="Tritt A."/>
            <person name="Yoshinaga Y."/>
            <person name="Zwiers L.-H."/>
            <person name="Turgeon B."/>
            <person name="Goodwin S."/>
            <person name="Spatafora J."/>
            <person name="Crous P."/>
            <person name="Grigoriev I."/>
        </authorList>
    </citation>
    <scope>NUCLEOTIDE SEQUENCE [LARGE SCALE GENOMIC DNA]</scope>
    <source>
        <strain evidence="4">CBS 304.66</strain>
    </source>
</reference>
<keyword evidence="4" id="KW-1185">Reference proteome</keyword>
<evidence type="ECO:0000313" key="4">
    <source>
        <dbReference type="Proteomes" id="UP000800093"/>
    </source>
</evidence>
<gene>
    <name evidence="3" type="ORF">CC78DRAFT_612016</name>
</gene>
<feature type="region of interest" description="Disordered" evidence="1">
    <location>
        <begin position="509"/>
        <end position="548"/>
    </location>
</feature>
<feature type="transmembrane region" description="Helical" evidence="2">
    <location>
        <begin position="32"/>
        <end position="51"/>
    </location>
</feature>
<feature type="region of interest" description="Disordered" evidence="1">
    <location>
        <begin position="90"/>
        <end position="112"/>
    </location>
</feature>
<keyword evidence="2" id="KW-0812">Transmembrane</keyword>
<proteinExistence type="predicted"/>
<comment type="caution">
    <text evidence="3">The sequence shown here is derived from an EMBL/GenBank/DDBJ whole genome shotgun (WGS) entry which is preliminary data.</text>
</comment>
<sequence>MQTQPLGECLKRVTWLAEAPRSRELGCYPSCLISRSLFCFYIFHILAFFSIRLNSCADFHYLATWFKYITMSALPSHPSTKGYTPVPLEERIDDDVETPRGGSQDDDQDDLYMPSAPLLSARSGGNELPRSLEEASWCRKILTWRPFPQNTYYSAWDPPRKGRNWRKITFWSFFGTLVAAVIALATSTGVLASKMEHQSHSCYRSDLGNYRHTRVPFNDVSRSSNWNLNFPLLYPPIKASQTTACGLAWRRLRNVPCHEKIWNRSWDNGKPSSIFDPDISLYAESMCSTGCVQAIDRALQLISSQCTEGDKFDTSDYFGTFATDAELEDGPLGVITTLHQRLTHACRREPNRDYYSWRRDPYCTMVMWEDWSIVDGMYASNLEGLEMFEKRTRERKEERSHSMNIPMDDRCDNIRSLYSYRWVPARRFGPDVNSTTCGWCTMNWFERKLMGWKEGKIIDPKGGKALSLQEYLQKIRHAGERCDADAWDLVWLRALRKYKLSRDLPTDWDGNEKTGDDDKEGKPGKKPCTDEEFNESVHTWETMSHRPY</sequence>
<dbReference type="EMBL" id="ML986581">
    <property type="protein sequence ID" value="KAF2269653.1"/>
    <property type="molecule type" value="Genomic_DNA"/>
</dbReference>
<evidence type="ECO:0000256" key="1">
    <source>
        <dbReference type="SAM" id="MobiDB-lite"/>
    </source>
</evidence>
<accession>A0A9P4NAL4</accession>
<protein>
    <submittedName>
        <fullName evidence="3">Uncharacterized protein</fullName>
    </submittedName>
</protein>
<feature type="compositionally biased region" description="Basic and acidic residues" evidence="1">
    <location>
        <begin position="509"/>
        <end position="529"/>
    </location>
</feature>
<evidence type="ECO:0000313" key="3">
    <source>
        <dbReference type="EMBL" id="KAF2269653.1"/>
    </source>
</evidence>
<keyword evidence="2" id="KW-0472">Membrane</keyword>
<dbReference type="Proteomes" id="UP000800093">
    <property type="component" value="Unassembled WGS sequence"/>
</dbReference>
<evidence type="ECO:0000256" key="2">
    <source>
        <dbReference type="SAM" id="Phobius"/>
    </source>
</evidence>
<name>A0A9P4NAL4_9PLEO</name>
<keyword evidence="2" id="KW-1133">Transmembrane helix</keyword>
<dbReference type="AlphaFoldDB" id="A0A9P4NAL4"/>
<dbReference type="OrthoDB" id="5128805at2759"/>